<accession>A0A0A8JB27</accession>
<proteinExistence type="predicted"/>
<dbReference type="Proteomes" id="UP000203794">
    <property type="component" value="Segment"/>
</dbReference>
<reference evidence="1 2" key="1">
    <citation type="submission" date="2014-12" db="EMBL/GenBank/DDBJ databases">
        <title>Genome analysis of a novel jumbo phage RSL2 infecting the phytopathogen Ralstonia solanacearum.</title>
        <authorList>
            <person name="Kawasaki T."/>
            <person name="Fujie M."/>
            <person name="Chatchawankanphanich O."/>
            <person name="Ogata H."/>
            <person name="Yamada T."/>
        </authorList>
    </citation>
    <scope>NUCLEOTIDE SEQUENCE [LARGE SCALE GENOMIC DNA]</scope>
    <source>
        <strain evidence="1 2">RSL2</strain>
    </source>
</reference>
<evidence type="ECO:0000313" key="1">
    <source>
        <dbReference type="EMBL" id="BAQ02546.2"/>
    </source>
</evidence>
<protein>
    <submittedName>
        <fullName evidence="1">Uncharacterized protein</fullName>
    </submittedName>
</protein>
<name>A0A0A8JB27_9CAUD</name>
<organism evidence="1 2">
    <name type="scientific">Ralstonia phage RSL2</name>
    <dbReference type="NCBI Taxonomy" id="1585840"/>
    <lineage>
        <taxon>Viruses</taxon>
        <taxon>Duplodnaviria</taxon>
        <taxon>Heunggongvirae</taxon>
        <taxon>Uroviricota</taxon>
        <taxon>Caudoviricetes</taxon>
        <taxon>Chimalliviridae</taxon>
        <taxon>Chiangmaivirus</taxon>
        <taxon>Chiangmaivirus RSL2</taxon>
    </lineage>
</organism>
<keyword evidence="2" id="KW-1185">Reference proteome</keyword>
<evidence type="ECO:0000313" key="2">
    <source>
        <dbReference type="Proteomes" id="UP000203794"/>
    </source>
</evidence>
<sequence length="224" mass="25466">MKKTNRYADFRMAQAGDRNDDQEVLLWEPQSLPEPPVAPKTSQHTAQVQKAAVTPVIEEAPIAGQIRVVPKKPYDVGIKKFSETLRRDLSGCMDLMSRFIQDDREIIAEFGYNTANNQICLGMGYANGHQLHGGKISLPLIVKNNLEENVIVLEKLHPMVYRMSMDRKNLVNIEEEPFSGVLLEVGFYSRVIGSDKKDYLGKIKAFFPKTDNEMMFYLDLSKIK</sequence>
<dbReference type="EMBL" id="AP014693">
    <property type="protein sequence ID" value="BAQ02546.2"/>
    <property type="molecule type" value="Genomic_DNA"/>
</dbReference>